<dbReference type="Pfam" id="PF00307">
    <property type="entry name" value="CH"/>
    <property type="match status" value="1"/>
</dbReference>
<dbReference type="PRINTS" id="PR00888">
    <property type="entry name" value="SM22CALPONIN"/>
</dbReference>
<reference evidence="18 19" key="1">
    <citation type="submission" date="2019-07" db="EMBL/GenBank/DDBJ databases">
        <title>Chromosome genome assembly for large yellow croaker.</title>
        <authorList>
            <person name="Xiao S."/>
        </authorList>
    </citation>
    <scope>NUCLEOTIDE SEQUENCE [LARGE SCALE GENOMIC DNA]</scope>
    <source>
        <strain evidence="18">JMULYC20181020</strain>
        <tissue evidence="18">Muscle</tissue>
    </source>
</reference>
<evidence type="ECO:0000313" key="18">
    <source>
        <dbReference type="EMBL" id="KAE8279889.1"/>
    </source>
</evidence>
<evidence type="ECO:0000256" key="2">
    <source>
        <dbReference type="ARBA" id="ARBA00004498"/>
    </source>
</evidence>
<evidence type="ECO:0000256" key="14">
    <source>
        <dbReference type="ARBA" id="ARBA00047972"/>
    </source>
</evidence>
<evidence type="ECO:0000256" key="15">
    <source>
        <dbReference type="RuleBase" id="RU361224"/>
    </source>
</evidence>
<comment type="similarity">
    <text evidence="3">Belongs to the AB hydrolase superfamily.</text>
</comment>
<dbReference type="PROSITE" id="PS51122">
    <property type="entry name" value="CALPONIN_2"/>
    <property type="match status" value="1"/>
</dbReference>
<comment type="function">
    <text evidence="12">Acts as an acyl-protein thioesterase that hydrolyzes fatty acids from acylated residues in proteins. Regulates the mitochondrial S-depalmitoylation of the nucleophilic active site residue of peroxiredoxin-5/PRDX5, a key antioxidant protein, therefore modulating mitochondrial antioxidant ability. Also catalyzes the deglucuronidation of mycophenolic acid acyl-glucuronide, an active metabolite of the immunosuppressant drug mycophenolate.</text>
</comment>
<evidence type="ECO:0000256" key="11">
    <source>
        <dbReference type="ARBA" id="ARBA00023128"/>
    </source>
</evidence>
<keyword evidence="5" id="KW-0964">Secreted</keyword>
<dbReference type="Proteomes" id="UP000424527">
    <property type="component" value="Unassembled WGS sequence"/>
</dbReference>
<dbReference type="InterPro" id="IPR001715">
    <property type="entry name" value="CH_dom"/>
</dbReference>
<evidence type="ECO:0000256" key="10">
    <source>
        <dbReference type="ARBA" id="ARBA00023119"/>
    </source>
</evidence>
<keyword evidence="7" id="KW-0732">Signal</keyword>
<comment type="subcellular location">
    <subcellularLocation>
        <location evidence="1">Mitochondrion</location>
    </subcellularLocation>
    <subcellularLocation>
        <location evidence="2">Secreted</location>
        <location evidence="2">Extracellular space</location>
        <location evidence="2">Extracellular matrix</location>
    </subcellularLocation>
</comment>
<keyword evidence="9" id="KW-0809">Transit peptide</keyword>
<dbReference type="InterPro" id="IPR036872">
    <property type="entry name" value="CH_dom_sf"/>
</dbReference>
<proteinExistence type="inferred from homology"/>
<dbReference type="GO" id="GO:0008474">
    <property type="term" value="F:palmitoyl-(protein) hydrolase activity"/>
    <property type="evidence" value="ECO:0007669"/>
    <property type="project" value="UniProtKB-EC"/>
</dbReference>
<sequence>MAAVALRSCRRGLSQILSNGGLAALSSKRLEGNRRHKSTVQYASRPDLPKLAYRRVKGKSPGVVFLPGYGSNMNGQKAESLEEFCRSLGHSYLRFDYTGHGASEGVLAEGTIGTWKKDVLFVLDELAEGPQILVGSSIGGWLMLLAAIARPEKTAALVGISTAADYIVSSFNSLPLETRKEFEEKGEWTVPTKHSEDGHYKFSMDFLREAENHCVLHSPLPITCPVRLIHGLKDEDIPWHISMQVAERVLSPDVDVILRRHGQHRMSEKDDIKLMVYTIDDLIDKLTTLAIHDIYQSACRAAMANRGPSYGLSREVQEKIEQKYDPDLEQRLVDWIVAQCGGNMDRPQPGRESFQKWLMDGTILCRLINSLYPRGKEPIKKIPETQMAFKQMEKISQFLQAAEAYGVTTTDIFQTVDLWEGKDMAAVQRTLMSLGSVAVTKDDGHYRGDRDWFHRKAQGYRREFSQEQLRQGQSLIGLQMGSNRGASQSGMTGYGVLHRKKPQIKAVFVDTLESQGTLDTMVHLEETAEMDSEVKKVIRVKLVLLGEQAWMVTEEKKGKLVRLARQGSKEKEEMMENGGLLGKWGPKRVRRGKLAFEVIEVFRDHWDPLEGLDLRGRLVFQVTKEILVIGGTEGVEERKVIGNHYSPQTGRFTCSAAGAYFFTYHITVFSRNVKVALVKNGAKVIHTTDNYQSSEDQAAGGAVLHLDIGDKVWLQVVGGELYNGLFADEDDDTTFSGFLIFDT</sequence>
<dbReference type="CDD" id="cd21281">
    <property type="entry name" value="CH_TAGLN3"/>
    <property type="match status" value="1"/>
</dbReference>
<dbReference type="InterPro" id="IPR001073">
    <property type="entry name" value="C1q_dom"/>
</dbReference>
<evidence type="ECO:0000256" key="5">
    <source>
        <dbReference type="ARBA" id="ARBA00022525"/>
    </source>
</evidence>
<dbReference type="Gene3D" id="1.10.418.10">
    <property type="entry name" value="Calponin-like domain"/>
    <property type="match status" value="1"/>
</dbReference>
<dbReference type="PRINTS" id="PR00890">
    <property type="entry name" value="TRANSGELIN"/>
</dbReference>
<evidence type="ECO:0000259" key="16">
    <source>
        <dbReference type="PROSITE" id="PS50021"/>
    </source>
</evidence>
<evidence type="ECO:0000313" key="19">
    <source>
        <dbReference type="Proteomes" id="UP000424527"/>
    </source>
</evidence>
<dbReference type="PROSITE" id="PS50021">
    <property type="entry name" value="CH"/>
    <property type="match status" value="1"/>
</dbReference>
<keyword evidence="8" id="KW-0378">Hydrolase</keyword>
<dbReference type="Gene3D" id="2.60.120.40">
    <property type="match status" value="1"/>
</dbReference>
<comment type="caution">
    <text evidence="18">The sequence shown here is derived from an EMBL/GenBank/DDBJ whole genome shotgun (WGS) entry which is preliminary data.</text>
</comment>
<comment type="catalytic activity">
    <reaction evidence="14">
        <text>mycophenolic acid O-acyl-beta-D-glucuronide + H2O = mycophenolate + D-glucuronate + H(+)</text>
        <dbReference type="Rhea" id="RHEA:34179"/>
        <dbReference type="ChEBI" id="CHEBI:15377"/>
        <dbReference type="ChEBI" id="CHEBI:15378"/>
        <dbReference type="ChEBI" id="CHEBI:58720"/>
        <dbReference type="ChEBI" id="CHEBI:62932"/>
        <dbReference type="ChEBI" id="CHEBI:66982"/>
        <dbReference type="EC" id="3.1.1.93"/>
    </reaction>
    <physiologicalReaction direction="left-to-right" evidence="14">
        <dbReference type="Rhea" id="RHEA:34180"/>
    </physiologicalReaction>
</comment>
<dbReference type="InterPro" id="IPR000557">
    <property type="entry name" value="Calponin_repeat"/>
</dbReference>
<dbReference type="GO" id="GO:0005581">
    <property type="term" value="C:collagen trimer"/>
    <property type="evidence" value="ECO:0007669"/>
    <property type="project" value="UniProtKB-KW"/>
</dbReference>
<evidence type="ECO:0000256" key="9">
    <source>
        <dbReference type="ARBA" id="ARBA00022946"/>
    </source>
</evidence>
<dbReference type="GO" id="GO:0004553">
    <property type="term" value="F:hydrolase activity, hydrolyzing O-glycosyl compounds"/>
    <property type="evidence" value="ECO:0007669"/>
    <property type="project" value="TreeGrafter"/>
</dbReference>
<gene>
    <name evidence="18" type="ORF">D5F01_LYC22020</name>
</gene>
<dbReference type="GO" id="GO:0102390">
    <property type="term" value="F:mycophenolic acid acyl-glucuronide esterase activity"/>
    <property type="evidence" value="ECO:0007669"/>
    <property type="project" value="UniProtKB-EC"/>
</dbReference>
<evidence type="ECO:0000256" key="12">
    <source>
        <dbReference type="ARBA" id="ARBA00046047"/>
    </source>
</evidence>
<dbReference type="PRINTS" id="PR00007">
    <property type="entry name" value="COMPLEMNTC1Q"/>
</dbReference>
<evidence type="ECO:0000259" key="17">
    <source>
        <dbReference type="PROSITE" id="PS50871"/>
    </source>
</evidence>
<dbReference type="InterPro" id="IPR000073">
    <property type="entry name" value="AB_hydrolase_1"/>
</dbReference>
<evidence type="ECO:0000256" key="13">
    <source>
        <dbReference type="ARBA" id="ARBA00047409"/>
    </source>
</evidence>
<feature type="domain" description="C1q" evidence="17">
    <location>
        <begin position="605"/>
        <end position="743"/>
    </location>
</feature>
<dbReference type="PANTHER" id="PTHR16138:SF7">
    <property type="entry name" value="PALMITOYL-PROTEIN THIOESTERASE ABHD10, MITOCHONDRIAL"/>
    <property type="match status" value="1"/>
</dbReference>
<evidence type="ECO:0000256" key="4">
    <source>
        <dbReference type="ARBA" id="ARBA00009631"/>
    </source>
</evidence>
<dbReference type="FunFam" id="3.40.50.1820:FF:000164">
    <property type="entry name" value="Mycophenolic acid acyl-glucuronide esterase, mitochondrial"/>
    <property type="match status" value="1"/>
</dbReference>
<dbReference type="Gene3D" id="3.40.50.1820">
    <property type="entry name" value="alpha/beta hydrolase"/>
    <property type="match status" value="1"/>
</dbReference>
<dbReference type="Pfam" id="PF00402">
    <property type="entry name" value="Calponin"/>
    <property type="match status" value="1"/>
</dbReference>
<dbReference type="PANTHER" id="PTHR16138">
    <property type="entry name" value="MYCOPHENOLIC ACID ACYL-GLUCURONIDE ESTERASE, MITOCHONDRIAL"/>
    <property type="match status" value="1"/>
</dbReference>
<dbReference type="SMART" id="SM00110">
    <property type="entry name" value="C1Q"/>
    <property type="match status" value="1"/>
</dbReference>
<dbReference type="Pfam" id="PF00386">
    <property type="entry name" value="C1q"/>
    <property type="match status" value="1"/>
</dbReference>
<evidence type="ECO:0000256" key="6">
    <source>
        <dbReference type="ARBA" id="ARBA00022530"/>
    </source>
</evidence>
<dbReference type="PROSITE" id="PS50871">
    <property type="entry name" value="C1Q"/>
    <property type="match status" value="1"/>
</dbReference>
<evidence type="ECO:0000256" key="3">
    <source>
        <dbReference type="ARBA" id="ARBA00008645"/>
    </source>
</evidence>
<comment type="similarity">
    <text evidence="4 15">Belongs to the calponin family.</text>
</comment>
<keyword evidence="6" id="KW-0272">Extracellular matrix</keyword>
<dbReference type="Pfam" id="PF00561">
    <property type="entry name" value="Abhydrolase_1"/>
    <property type="match status" value="1"/>
</dbReference>
<keyword evidence="19" id="KW-1185">Reference proteome</keyword>
<evidence type="ECO:0000256" key="8">
    <source>
        <dbReference type="ARBA" id="ARBA00022801"/>
    </source>
</evidence>
<keyword evidence="11" id="KW-0496">Mitochondrion</keyword>
<dbReference type="PROSITE" id="PS01052">
    <property type="entry name" value="CALPONIN_1"/>
    <property type="match status" value="1"/>
</dbReference>
<dbReference type="SUPFAM" id="SSF53474">
    <property type="entry name" value="alpha/beta-Hydrolases"/>
    <property type="match status" value="1"/>
</dbReference>
<accession>A0A6G0HKW6</accession>
<dbReference type="InterPro" id="IPR052382">
    <property type="entry name" value="ABHD10_acyl-thioesterase"/>
</dbReference>
<dbReference type="InterPro" id="IPR029058">
    <property type="entry name" value="AB_hydrolase_fold"/>
</dbReference>
<name>A0A6G0HKW6_LARCR</name>
<dbReference type="FunFam" id="2.60.120.40:FF:000001">
    <property type="entry name" value="Complement C1q B chain"/>
    <property type="match status" value="1"/>
</dbReference>
<evidence type="ECO:0000256" key="7">
    <source>
        <dbReference type="ARBA" id="ARBA00022729"/>
    </source>
</evidence>
<organism evidence="18 19">
    <name type="scientific">Larimichthys crocea</name>
    <name type="common">Large yellow croaker</name>
    <name type="synonym">Pseudosciaena crocea</name>
    <dbReference type="NCBI Taxonomy" id="215358"/>
    <lineage>
        <taxon>Eukaryota</taxon>
        <taxon>Metazoa</taxon>
        <taxon>Chordata</taxon>
        <taxon>Craniata</taxon>
        <taxon>Vertebrata</taxon>
        <taxon>Euteleostomi</taxon>
        <taxon>Actinopterygii</taxon>
        <taxon>Neopterygii</taxon>
        <taxon>Teleostei</taxon>
        <taxon>Neoteleostei</taxon>
        <taxon>Acanthomorphata</taxon>
        <taxon>Eupercaria</taxon>
        <taxon>Sciaenidae</taxon>
        <taxon>Larimichthys</taxon>
    </lineage>
</organism>
<dbReference type="AlphaFoldDB" id="A0A6G0HKW6"/>
<dbReference type="GO" id="GO:0005739">
    <property type="term" value="C:mitochondrion"/>
    <property type="evidence" value="ECO:0007669"/>
    <property type="project" value="UniProtKB-SubCell"/>
</dbReference>
<keyword evidence="10" id="KW-0176">Collagen</keyword>
<dbReference type="SUPFAM" id="SSF47576">
    <property type="entry name" value="Calponin-homology domain, CH-domain"/>
    <property type="match status" value="1"/>
</dbReference>
<dbReference type="EMBL" id="REGW02000022">
    <property type="protein sequence ID" value="KAE8279889.1"/>
    <property type="molecule type" value="Genomic_DNA"/>
</dbReference>
<comment type="catalytic activity">
    <reaction evidence="13">
        <text>S-hexadecanoyl-L-cysteinyl-[protein] + H2O = L-cysteinyl-[protein] + hexadecanoate + H(+)</text>
        <dbReference type="Rhea" id="RHEA:19233"/>
        <dbReference type="Rhea" id="RHEA-COMP:10131"/>
        <dbReference type="Rhea" id="RHEA-COMP:11032"/>
        <dbReference type="ChEBI" id="CHEBI:7896"/>
        <dbReference type="ChEBI" id="CHEBI:15377"/>
        <dbReference type="ChEBI" id="CHEBI:15378"/>
        <dbReference type="ChEBI" id="CHEBI:29950"/>
        <dbReference type="ChEBI" id="CHEBI:74151"/>
        <dbReference type="EC" id="3.1.2.22"/>
    </reaction>
    <physiologicalReaction direction="left-to-right" evidence="13">
        <dbReference type="Rhea" id="RHEA:19234"/>
    </physiologicalReaction>
</comment>
<dbReference type="InterPro" id="IPR008983">
    <property type="entry name" value="Tumour_necrosis_fac-like_dom"/>
</dbReference>
<protein>
    <recommendedName>
        <fullName evidence="15">Transgelin</fullName>
    </recommendedName>
</protein>
<dbReference type="FunFam" id="1.10.418.10:FF:000039">
    <property type="entry name" value="Transgelin"/>
    <property type="match status" value="1"/>
</dbReference>
<feature type="domain" description="Calponin-homology (CH)" evidence="16">
    <location>
        <begin position="326"/>
        <end position="438"/>
    </location>
</feature>
<dbReference type="SMART" id="SM00033">
    <property type="entry name" value="CH"/>
    <property type="match status" value="1"/>
</dbReference>
<dbReference type="InterPro" id="IPR003096">
    <property type="entry name" value="SM22_calponin"/>
</dbReference>
<dbReference type="SUPFAM" id="SSF49842">
    <property type="entry name" value="TNF-like"/>
    <property type="match status" value="1"/>
</dbReference>
<evidence type="ECO:0000256" key="1">
    <source>
        <dbReference type="ARBA" id="ARBA00004173"/>
    </source>
</evidence>